<dbReference type="PANTHER" id="PTHR43086">
    <property type="entry name" value="VERY-LONG-CHAIN 3-OXOOACYL-COA REDUCTASE"/>
    <property type="match status" value="1"/>
</dbReference>
<dbReference type="Gene3D" id="3.40.50.720">
    <property type="entry name" value="NAD(P)-binding Rossmann-like Domain"/>
    <property type="match status" value="1"/>
</dbReference>
<comment type="function">
    <text evidence="9">NADP-dependent dehydrogenase with broad substrate specificity acting on 3-hydroxy acids. Catalyzes the NADP-dependent oxidation of L-allo-threonine to L-2-amino-3-keto-butyrate, which is spontaneously decarboxylated into aminoacetone. Also acts on D-threonine, L-serine, D-serine, D-3-hydroxyisobutyrate, L-3-hydroxyisobutyrate, D-glycerate and L-glycerate. Able to catalyze the reduction of the malonic semialdehyde to 3-hydroxypropionic acid. YdfG is apparently supplementing RutE, the presumed malonic semialdehyde reductase involved in pyrimidine degradation since both are able to detoxify malonic semialdehyde.</text>
</comment>
<evidence type="ECO:0000256" key="8">
    <source>
        <dbReference type="ARBA" id="ARBA00044349"/>
    </source>
</evidence>
<evidence type="ECO:0000313" key="13">
    <source>
        <dbReference type="Proteomes" id="UP000292686"/>
    </source>
</evidence>
<evidence type="ECO:0000256" key="6">
    <source>
        <dbReference type="ARBA" id="ARBA00044065"/>
    </source>
</evidence>
<dbReference type="EMBL" id="SDPM01000003">
    <property type="protein sequence ID" value="RXZ87036.1"/>
    <property type="molecule type" value="Genomic_DNA"/>
</dbReference>
<comment type="catalytic activity">
    <reaction evidence="10">
        <text>3-hydroxypropanoate + NADP(+) = 3-oxopropanoate + NADPH + H(+)</text>
        <dbReference type="Rhea" id="RHEA:26438"/>
        <dbReference type="ChEBI" id="CHEBI:15378"/>
        <dbReference type="ChEBI" id="CHEBI:16510"/>
        <dbReference type="ChEBI" id="CHEBI:33190"/>
        <dbReference type="ChEBI" id="CHEBI:57783"/>
        <dbReference type="ChEBI" id="CHEBI:58349"/>
        <dbReference type="EC" id="1.1.1.298"/>
    </reaction>
</comment>
<comment type="catalytic activity">
    <reaction evidence="3">
        <text>L-allo-threonine + NADP(+) = aminoacetone + CO2 + NADPH</text>
        <dbReference type="Rhea" id="RHEA:43524"/>
        <dbReference type="ChEBI" id="CHEBI:16526"/>
        <dbReference type="ChEBI" id="CHEBI:57783"/>
        <dbReference type="ChEBI" id="CHEBI:58320"/>
        <dbReference type="ChEBI" id="CHEBI:58349"/>
        <dbReference type="ChEBI" id="CHEBI:58585"/>
        <dbReference type="EC" id="1.1.1.381"/>
    </reaction>
</comment>
<sequence length="277" mass="29184">MHSPTTHDGTSRRDRSTMRDYTGTTAIVTGASAGLGVEFARALGGRGANLVLVARRGDRLETLAEELRDAHAVDVHTLALDLASPEATETLVAFVREKGLTIDSLINNAGFATHGEFITTDPARLDEEVRLNVGAVVAFTRAFLPEMTASGRGVLVNLASTAAFQPVPLMAVYGATKGFVLDFTHALAYETRHTGLRVTALCPGATKTEFFDIAGDGARVGDFAVPSEVVAVAMRALDARRTPSKIVAGAKNSISSAIARVLPRGLVTPVTARLMAE</sequence>
<dbReference type="PRINTS" id="PR00080">
    <property type="entry name" value="SDRFAMILY"/>
</dbReference>
<dbReference type="Proteomes" id="UP000292686">
    <property type="component" value="Unassembled WGS sequence"/>
</dbReference>
<evidence type="ECO:0000256" key="9">
    <source>
        <dbReference type="ARBA" id="ARBA00045650"/>
    </source>
</evidence>
<keyword evidence="2" id="KW-0560">Oxidoreductase</keyword>
<dbReference type="InterPro" id="IPR036291">
    <property type="entry name" value="NAD(P)-bd_dom_sf"/>
</dbReference>
<gene>
    <name evidence="12" type="ORF">ESP50_08260</name>
</gene>
<keyword evidence="13" id="KW-1185">Reference proteome</keyword>
<reference evidence="12 13" key="1">
    <citation type="submission" date="2019-01" db="EMBL/GenBank/DDBJ databases">
        <title>Agromyces.</title>
        <authorList>
            <person name="Li J."/>
        </authorList>
    </citation>
    <scope>NUCLEOTIDE SEQUENCE [LARGE SCALE GENOMIC DNA]</scope>
    <source>
        <strain evidence="12 13">DSM 23870</strain>
    </source>
</reference>
<evidence type="ECO:0000256" key="5">
    <source>
        <dbReference type="ARBA" id="ARBA00044059"/>
    </source>
</evidence>
<organism evidence="12 13">
    <name type="scientific">Agromyces atrinae</name>
    <dbReference type="NCBI Taxonomy" id="592376"/>
    <lineage>
        <taxon>Bacteria</taxon>
        <taxon>Bacillati</taxon>
        <taxon>Actinomycetota</taxon>
        <taxon>Actinomycetes</taxon>
        <taxon>Micrococcales</taxon>
        <taxon>Microbacteriaceae</taxon>
        <taxon>Agromyces</taxon>
    </lineage>
</organism>
<dbReference type="EC" id="1.1.1.298" evidence="4"/>
<dbReference type="EC" id="1.1.1.381" evidence="5"/>
<comment type="similarity">
    <text evidence="1 11">Belongs to the short-chain dehydrogenases/reductases (SDR) family.</text>
</comment>
<evidence type="ECO:0000256" key="11">
    <source>
        <dbReference type="RuleBase" id="RU000363"/>
    </source>
</evidence>
<dbReference type="SUPFAM" id="SSF51735">
    <property type="entry name" value="NAD(P)-binding Rossmann-fold domains"/>
    <property type="match status" value="1"/>
</dbReference>
<dbReference type="CDD" id="cd05233">
    <property type="entry name" value="SDR_c"/>
    <property type="match status" value="1"/>
</dbReference>
<evidence type="ECO:0000256" key="1">
    <source>
        <dbReference type="ARBA" id="ARBA00006484"/>
    </source>
</evidence>
<evidence type="ECO:0000256" key="3">
    <source>
        <dbReference type="ARBA" id="ARBA00043812"/>
    </source>
</evidence>
<dbReference type="PIRSF" id="PIRSF000126">
    <property type="entry name" value="11-beta-HSD1"/>
    <property type="match status" value="1"/>
</dbReference>
<dbReference type="InterPro" id="IPR020904">
    <property type="entry name" value="Sc_DH/Rdtase_CS"/>
</dbReference>
<dbReference type="PANTHER" id="PTHR43086:SF3">
    <property type="entry name" value="NADP-DEPENDENT 3-HYDROXY ACID DEHYDROGENASE YDFG"/>
    <property type="match status" value="1"/>
</dbReference>
<dbReference type="Pfam" id="PF00106">
    <property type="entry name" value="adh_short"/>
    <property type="match status" value="1"/>
</dbReference>
<comment type="caution">
    <text evidence="12">The sequence shown here is derived from an EMBL/GenBank/DDBJ whole genome shotgun (WGS) entry which is preliminary data.</text>
</comment>
<dbReference type="AlphaFoldDB" id="A0A4V1R2G1"/>
<dbReference type="GO" id="GO:0035527">
    <property type="term" value="F:3-hydroxypropionate dehydrogenase (NADP+) activity"/>
    <property type="evidence" value="ECO:0007669"/>
    <property type="project" value="UniProtKB-EC"/>
</dbReference>
<accession>A0A4V1R2G1</accession>
<evidence type="ECO:0000256" key="10">
    <source>
        <dbReference type="ARBA" id="ARBA00047274"/>
    </source>
</evidence>
<dbReference type="PRINTS" id="PR00081">
    <property type="entry name" value="GDHRDH"/>
</dbReference>
<dbReference type="InterPro" id="IPR002347">
    <property type="entry name" value="SDR_fam"/>
</dbReference>
<name>A0A4V1R2G1_9MICO</name>
<dbReference type="OrthoDB" id="9797538at2"/>
<protein>
    <recommendedName>
        <fullName evidence="6">NADP-dependent 3-hydroxy acid dehydrogenase YdfG</fullName>
        <ecNumber evidence="4">1.1.1.298</ecNumber>
        <ecNumber evidence="5">1.1.1.381</ecNumber>
    </recommendedName>
    <alternativeName>
        <fullName evidence="8">L-allo-threonine dehydrogenase</fullName>
    </alternativeName>
    <alternativeName>
        <fullName evidence="7">Malonic semialdehyde reductase</fullName>
    </alternativeName>
</protein>
<proteinExistence type="inferred from homology"/>
<dbReference type="PROSITE" id="PS00061">
    <property type="entry name" value="ADH_SHORT"/>
    <property type="match status" value="1"/>
</dbReference>
<evidence type="ECO:0000256" key="2">
    <source>
        <dbReference type="ARBA" id="ARBA00023002"/>
    </source>
</evidence>
<evidence type="ECO:0000313" key="12">
    <source>
        <dbReference type="EMBL" id="RXZ87036.1"/>
    </source>
</evidence>
<evidence type="ECO:0000256" key="7">
    <source>
        <dbReference type="ARBA" id="ARBA00044271"/>
    </source>
</evidence>
<evidence type="ECO:0000256" key="4">
    <source>
        <dbReference type="ARBA" id="ARBA00044050"/>
    </source>
</evidence>